<comment type="caution">
    <text evidence="1">The sequence shown here is derived from an EMBL/GenBank/DDBJ whole genome shotgun (WGS) entry which is preliminary data.</text>
</comment>
<dbReference type="Pfam" id="PF07377">
    <property type="entry name" value="DUF1493"/>
    <property type="match status" value="1"/>
</dbReference>
<protein>
    <submittedName>
        <fullName evidence="1">DUF1493 family protein</fullName>
    </submittedName>
</protein>
<sequence>RVPDLNVRMLIASAKAGRWLYD</sequence>
<feature type="non-terminal residue" evidence="1">
    <location>
        <position position="1"/>
    </location>
</feature>
<dbReference type="InterPro" id="IPR010862">
    <property type="entry name" value="DUF1493"/>
</dbReference>
<name>A0ABW7LDV5_9BURK</name>
<evidence type="ECO:0000313" key="2">
    <source>
        <dbReference type="Proteomes" id="UP001609186"/>
    </source>
</evidence>
<dbReference type="EMBL" id="JBIMPM010000111">
    <property type="protein sequence ID" value="MFH5256116.1"/>
    <property type="molecule type" value="Genomic_DNA"/>
</dbReference>
<organism evidence="1 2">
    <name type="scientific">Burkholderia semiarida</name>
    <dbReference type="NCBI Taxonomy" id="2843303"/>
    <lineage>
        <taxon>Bacteria</taxon>
        <taxon>Pseudomonadati</taxon>
        <taxon>Pseudomonadota</taxon>
        <taxon>Betaproteobacteria</taxon>
        <taxon>Burkholderiales</taxon>
        <taxon>Burkholderiaceae</taxon>
        <taxon>Burkholderia</taxon>
        <taxon>Burkholderia cepacia complex</taxon>
    </lineage>
</organism>
<reference evidence="1 2" key="1">
    <citation type="submission" date="2024-10" db="EMBL/GenBank/DDBJ databases">
        <title>Burkholderia semiarida in Mexico.</title>
        <authorList>
            <person name="Estrada P."/>
        </authorList>
    </citation>
    <scope>NUCLEOTIDE SEQUENCE [LARGE SCALE GENOMIC DNA]</scope>
    <source>
        <strain evidence="1 2">CLM7-1</strain>
    </source>
</reference>
<proteinExistence type="predicted"/>
<gene>
    <name evidence="1" type="ORF">ACGTRS_33305</name>
</gene>
<dbReference type="Proteomes" id="UP001609186">
    <property type="component" value="Unassembled WGS sequence"/>
</dbReference>
<evidence type="ECO:0000313" key="1">
    <source>
        <dbReference type="EMBL" id="MFH5256116.1"/>
    </source>
</evidence>
<dbReference type="RefSeq" id="WP_395132038.1">
    <property type="nucleotide sequence ID" value="NZ_JBIMPM010000111.1"/>
</dbReference>
<accession>A0ABW7LDV5</accession>
<keyword evidence="2" id="KW-1185">Reference proteome</keyword>